<feature type="transmembrane region" description="Helical" evidence="1">
    <location>
        <begin position="29"/>
        <end position="46"/>
    </location>
</feature>
<dbReference type="Pfam" id="PF06167">
    <property type="entry name" value="Peptidase_M90"/>
    <property type="match status" value="1"/>
</dbReference>
<evidence type="ECO:0000313" key="3">
    <source>
        <dbReference type="Proteomes" id="UP000808337"/>
    </source>
</evidence>
<reference evidence="2 3" key="1">
    <citation type="submission" date="2020-10" db="EMBL/GenBank/DDBJ databases">
        <title>Connecting structure to function with the recovery of over 1000 high-quality activated sludge metagenome-assembled genomes encoding full-length rRNA genes using long-read sequencing.</title>
        <authorList>
            <person name="Singleton C.M."/>
            <person name="Petriglieri F."/>
            <person name="Kristensen J.M."/>
            <person name="Kirkegaard R.H."/>
            <person name="Michaelsen T.Y."/>
            <person name="Andersen M.H."/>
            <person name="Karst S.M."/>
            <person name="Dueholm M.S."/>
            <person name="Nielsen P.H."/>
            <person name="Albertsen M."/>
        </authorList>
    </citation>
    <scope>NUCLEOTIDE SEQUENCE [LARGE SCALE GENOMIC DNA]</scope>
    <source>
        <strain evidence="2">Ribe_18-Q3-R11-54_MAXAC.273</strain>
    </source>
</reference>
<accession>A0A9D7XN92</accession>
<dbReference type="Proteomes" id="UP000808337">
    <property type="component" value="Unassembled WGS sequence"/>
</dbReference>
<proteinExistence type="predicted"/>
<dbReference type="InterPro" id="IPR010384">
    <property type="entry name" value="MtfA_fam"/>
</dbReference>
<organism evidence="2 3">
    <name type="scientific">Candidatus Opimibacter skivensis</name>
    <dbReference type="NCBI Taxonomy" id="2982028"/>
    <lineage>
        <taxon>Bacteria</taxon>
        <taxon>Pseudomonadati</taxon>
        <taxon>Bacteroidota</taxon>
        <taxon>Saprospiria</taxon>
        <taxon>Saprospirales</taxon>
        <taxon>Saprospiraceae</taxon>
        <taxon>Candidatus Opimibacter</taxon>
    </lineage>
</organism>
<evidence type="ECO:0000313" key="2">
    <source>
        <dbReference type="EMBL" id="MBK9983109.1"/>
    </source>
</evidence>
<protein>
    <submittedName>
        <fullName evidence="2">Zinc-dependent peptidase</fullName>
    </submittedName>
</protein>
<dbReference type="EMBL" id="JADKGY010000008">
    <property type="protein sequence ID" value="MBK9983109.1"/>
    <property type="molecule type" value="Genomic_DNA"/>
</dbReference>
<keyword evidence="1" id="KW-0812">Transmembrane</keyword>
<dbReference type="Gene3D" id="1.10.472.150">
    <property type="entry name" value="Glucose-regulated metallo-peptidase M90, N-terminal domain"/>
    <property type="match status" value="1"/>
</dbReference>
<sequence length="270" mass="31340">MNSRRIMVLAAAAVAGFGFFVFFRDRDDLIIYLAICLIILVIAYVFQFQIDQIMTRGVPLKLDSAMRSMLLNTAPHFRSMTTMQQLMVEDRMMRWVMKKDFIDKNEQEAPEDVKFILAYYAVLLTIHQEAYNYDGLDRVVFYHHPFLTPHFIDDAHILELEKEDGSLIISVPHLLKGHLEQGYYNIGLHLMAEAYQHCYFRNEIHWNDTIWESLETLSSISKEAIDQYIGLPVLDPWPVAVHHQVIYKGALIAEVVKELPQLASLSIVEH</sequence>
<dbReference type="AlphaFoldDB" id="A0A9D7XN92"/>
<feature type="transmembrane region" description="Helical" evidence="1">
    <location>
        <begin position="7"/>
        <end position="23"/>
    </location>
</feature>
<keyword evidence="1" id="KW-0472">Membrane</keyword>
<keyword evidence="1" id="KW-1133">Transmembrane helix</keyword>
<dbReference type="InterPro" id="IPR042252">
    <property type="entry name" value="MtfA_N"/>
</dbReference>
<comment type="caution">
    <text evidence="2">The sequence shown here is derived from an EMBL/GenBank/DDBJ whole genome shotgun (WGS) entry which is preliminary data.</text>
</comment>
<evidence type="ECO:0000256" key="1">
    <source>
        <dbReference type="SAM" id="Phobius"/>
    </source>
</evidence>
<gene>
    <name evidence="2" type="ORF">IPP15_11930</name>
</gene>
<name>A0A9D7XN92_9BACT</name>